<keyword evidence="2" id="KW-0812">Transmembrane</keyword>
<evidence type="ECO:0008006" key="5">
    <source>
        <dbReference type="Google" id="ProtNLM"/>
    </source>
</evidence>
<protein>
    <recommendedName>
        <fullName evidence="5">Transmembrane protein</fullName>
    </recommendedName>
</protein>
<proteinExistence type="predicted"/>
<keyword evidence="2" id="KW-0472">Membrane</keyword>
<dbReference type="KEGG" id="bbes:BESB_062320"/>
<evidence type="ECO:0000313" key="4">
    <source>
        <dbReference type="Proteomes" id="UP000224006"/>
    </source>
</evidence>
<evidence type="ECO:0000313" key="3">
    <source>
        <dbReference type="EMBL" id="PFH35345.1"/>
    </source>
</evidence>
<feature type="region of interest" description="Disordered" evidence="1">
    <location>
        <begin position="43"/>
        <end position="63"/>
    </location>
</feature>
<dbReference type="Proteomes" id="UP000224006">
    <property type="component" value="Chromosome V"/>
</dbReference>
<dbReference type="AlphaFoldDB" id="A0A2A9MBK4"/>
<name>A0A2A9MBK4_BESBE</name>
<evidence type="ECO:0000256" key="2">
    <source>
        <dbReference type="SAM" id="Phobius"/>
    </source>
</evidence>
<comment type="caution">
    <text evidence="3">The sequence shown here is derived from an EMBL/GenBank/DDBJ whole genome shotgun (WGS) entry which is preliminary data.</text>
</comment>
<gene>
    <name evidence="3" type="ORF">BESB_062320</name>
</gene>
<organism evidence="3 4">
    <name type="scientific">Besnoitia besnoiti</name>
    <name type="common">Apicomplexan protozoan</name>
    <dbReference type="NCBI Taxonomy" id="94643"/>
    <lineage>
        <taxon>Eukaryota</taxon>
        <taxon>Sar</taxon>
        <taxon>Alveolata</taxon>
        <taxon>Apicomplexa</taxon>
        <taxon>Conoidasida</taxon>
        <taxon>Coccidia</taxon>
        <taxon>Eucoccidiorida</taxon>
        <taxon>Eimeriorina</taxon>
        <taxon>Sarcocystidae</taxon>
        <taxon>Besnoitia</taxon>
    </lineage>
</organism>
<feature type="transmembrane region" description="Helical" evidence="2">
    <location>
        <begin position="270"/>
        <end position="289"/>
    </location>
</feature>
<accession>A0A2A9MBK4</accession>
<feature type="transmembrane region" description="Helical" evidence="2">
    <location>
        <begin position="157"/>
        <end position="180"/>
    </location>
</feature>
<feature type="transmembrane region" description="Helical" evidence="2">
    <location>
        <begin position="245"/>
        <end position="264"/>
    </location>
</feature>
<feature type="region of interest" description="Disordered" evidence="1">
    <location>
        <begin position="635"/>
        <end position="712"/>
    </location>
</feature>
<feature type="compositionally biased region" description="Acidic residues" evidence="1">
    <location>
        <begin position="660"/>
        <end position="675"/>
    </location>
</feature>
<evidence type="ECO:0000256" key="1">
    <source>
        <dbReference type="SAM" id="MobiDB-lite"/>
    </source>
</evidence>
<dbReference type="VEuPathDB" id="ToxoDB:BESB_062320"/>
<dbReference type="GeneID" id="40311160"/>
<keyword evidence="4" id="KW-1185">Reference proteome</keyword>
<dbReference type="EMBL" id="NWUJ01000005">
    <property type="protein sequence ID" value="PFH35345.1"/>
    <property type="molecule type" value="Genomic_DNA"/>
</dbReference>
<sequence>MEESSCAPAAPGLAGEGRLQSLLLGSKKEAFKRDMRTLASDGLYSGTESHASPSARGAFDGEGDRASDCVSSGLQARDSGLYASTYTQIKSDDDMQTEADANRGAQHSSIVAAFEIANKLASYLRELPHQLRHGAAAIQTRTESTAVIVVRRFGGEALFLVVYAILGVAAMIGVTCAVNSKGYFRGAPRGLLHWHSFFAKTLFIGATLGVLTRFLRSSFAYWERRIEAHQAAGSSRQVVENMRQILSFLLALGWLEAWTAAFLLELFGAFSFLAFCLVLPLATLLRAVGRAALFEHLRSHACEFVDCCAPPEEPLDDHTDPCGAAEEDAEEQHRLQHHLRRQAPRAAAAYAGGEAPLGGNLWMKALFAILGGSMSFFGPSELQGKIEAGAYSDDTIPALGSSLLASPSSPLQRRPPPSSLFSSLRRLVRSACQLCWHAVDGFFTFQLCAVLALLFFHFDLARFFCQNAIFFSAACVATSHAAPAIDALLENWRVRLGLEQRLSVPGSSALEGADRDLEAAETVETAHRAAHAYEYPAYSAAAEDELLARGKKAEQPASFFTIPGGSRDADTALTARAAVPDPYTHVVAFEKRDGELRADWRAAEGRDEAEDEDAEAGACSDEMYYCEKTQDANAADLAGKDHPRRDETGCMYTTSSMPNGDEEGNQFADPEEAEDVGGAPSSYSSVGYPSDGEADDREDAKRRMSEHTRAFR</sequence>
<feature type="compositionally biased region" description="Basic and acidic residues" evidence="1">
    <location>
        <begin position="698"/>
        <end position="712"/>
    </location>
</feature>
<feature type="transmembrane region" description="Helical" evidence="2">
    <location>
        <begin position="434"/>
        <end position="456"/>
    </location>
</feature>
<feature type="compositionally biased region" description="Basic and acidic residues" evidence="1">
    <location>
        <begin position="638"/>
        <end position="648"/>
    </location>
</feature>
<dbReference type="OrthoDB" id="330390at2759"/>
<dbReference type="RefSeq" id="XP_029219354.1">
    <property type="nucleotide sequence ID" value="XM_029364646.1"/>
</dbReference>
<keyword evidence="2" id="KW-1133">Transmembrane helix</keyword>
<reference evidence="3 4" key="1">
    <citation type="submission" date="2017-09" db="EMBL/GenBank/DDBJ databases">
        <title>Genome sequencing of Besnoitia besnoiti strain Bb-Ger1.</title>
        <authorList>
            <person name="Schares G."/>
            <person name="Venepally P."/>
            <person name="Lorenzi H.A."/>
        </authorList>
    </citation>
    <scope>NUCLEOTIDE SEQUENCE [LARGE SCALE GENOMIC DNA]</scope>
    <source>
        <strain evidence="3 4">Bb-Ger1</strain>
    </source>
</reference>
<feature type="transmembrane region" description="Helical" evidence="2">
    <location>
        <begin position="192"/>
        <end position="215"/>
    </location>
</feature>